<organism evidence="2">
    <name type="scientific">Brassica cretica</name>
    <name type="common">Mustard</name>
    <dbReference type="NCBI Taxonomy" id="69181"/>
    <lineage>
        <taxon>Eukaryota</taxon>
        <taxon>Viridiplantae</taxon>
        <taxon>Streptophyta</taxon>
        <taxon>Embryophyta</taxon>
        <taxon>Tracheophyta</taxon>
        <taxon>Spermatophyta</taxon>
        <taxon>Magnoliopsida</taxon>
        <taxon>eudicotyledons</taxon>
        <taxon>Gunneridae</taxon>
        <taxon>Pentapetalae</taxon>
        <taxon>rosids</taxon>
        <taxon>malvids</taxon>
        <taxon>Brassicales</taxon>
        <taxon>Brassicaceae</taxon>
        <taxon>Brassiceae</taxon>
        <taxon>Brassica</taxon>
    </lineage>
</organism>
<comment type="caution">
    <text evidence="2">The sequence shown here is derived from an EMBL/GenBank/DDBJ whole genome shotgun (WGS) entry which is preliminary data.</text>
</comment>
<dbReference type="EMBL" id="QGKY02000094">
    <property type="protein sequence ID" value="KAF2601853.1"/>
    <property type="molecule type" value="Genomic_DNA"/>
</dbReference>
<proteinExistence type="predicted"/>
<sequence>MGRGNVQTGRKTQRQAFHCLNKGLSLSNDPDLTKKREKMKKGSWTELRKSVTSWRTDQALNSAGRSVRWLGQLDEFGVVTSSWSDQVRRWTGPTKPCACGKCAKQLESVSGRRGAEDLIGIKSRRRSDRDCWKNDPNMLDLRKKAKQTATGTPERTSKIMAVWLDWVMADPDGSAGKRKNKGPAEPSAAALDGVNPLNTTPIGPETGQNAGEILRVQTNLIDTETRVEDDPLNRNLEQHDEEVAESSNAGSHLALAGGARDKQARRNVQADRKTQRQAFHGLNKGLSLSNDPDLAKKREKSEERELDRAKEECNELEKWSSSGRNVRRLGQLDEFGVVTSSWSDQVRSWTGPTKPCACGKRAKQLESVSGRRGARRSDRDCWKNDPNMVDLREKAKQTATGTPERTSKYKRSSVLVLGPGKGSGLRAGPIMRSDA</sequence>
<protein>
    <submittedName>
        <fullName evidence="2">Uncharacterized protein</fullName>
    </submittedName>
</protein>
<evidence type="ECO:0000313" key="2">
    <source>
        <dbReference type="EMBL" id="KAF2601853.1"/>
    </source>
</evidence>
<feature type="region of interest" description="Disordered" evidence="1">
    <location>
        <begin position="367"/>
        <end position="435"/>
    </location>
</feature>
<dbReference type="AlphaFoldDB" id="A0A8S9L8B7"/>
<feature type="region of interest" description="Disordered" evidence="1">
    <location>
        <begin position="256"/>
        <end position="309"/>
    </location>
</feature>
<feature type="region of interest" description="Disordered" evidence="1">
    <location>
        <begin position="173"/>
        <end position="197"/>
    </location>
</feature>
<accession>A0A8S9L8B7</accession>
<feature type="compositionally biased region" description="Basic and acidic residues" evidence="1">
    <location>
        <begin position="293"/>
        <end position="309"/>
    </location>
</feature>
<name>A0A8S9L8B7_BRACR</name>
<gene>
    <name evidence="2" type="ORF">F2Q70_00026498</name>
</gene>
<reference evidence="2" key="1">
    <citation type="submission" date="2019-12" db="EMBL/GenBank/DDBJ databases">
        <title>Genome sequencing and annotation of Brassica cretica.</title>
        <authorList>
            <person name="Studholme D.J."/>
            <person name="Sarris P.F."/>
        </authorList>
    </citation>
    <scope>NUCLEOTIDE SEQUENCE</scope>
    <source>
        <strain evidence="2">PFS-102/07</strain>
        <tissue evidence="2">Leaf</tissue>
    </source>
</reference>
<feature type="compositionally biased region" description="Basic and acidic residues" evidence="1">
    <location>
        <begin position="259"/>
        <end position="274"/>
    </location>
</feature>
<evidence type="ECO:0000256" key="1">
    <source>
        <dbReference type="SAM" id="MobiDB-lite"/>
    </source>
</evidence>